<evidence type="ECO:0000313" key="13">
    <source>
        <dbReference type="Proteomes" id="UP000663828"/>
    </source>
</evidence>
<evidence type="ECO:0000256" key="9">
    <source>
        <dbReference type="SAM" id="Phobius"/>
    </source>
</evidence>
<keyword evidence="8" id="KW-0807">Transducer</keyword>
<feature type="domain" description="G-protein coupled receptors family 1 profile" evidence="10">
    <location>
        <begin position="37"/>
        <end position="274"/>
    </location>
</feature>
<evidence type="ECO:0000259" key="10">
    <source>
        <dbReference type="PROSITE" id="PS50262"/>
    </source>
</evidence>
<keyword evidence="2" id="KW-1003">Cell membrane</keyword>
<evidence type="ECO:0000313" key="14">
    <source>
        <dbReference type="Proteomes" id="UP000663852"/>
    </source>
</evidence>
<dbReference type="GO" id="GO:0043005">
    <property type="term" value="C:neuron projection"/>
    <property type="evidence" value="ECO:0007669"/>
    <property type="project" value="TreeGrafter"/>
</dbReference>
<feature type="transmembrane region" description="Helical" evidence="9">
    <location>
        <begin position="98"/>
        <end position="117"/>
    </location>
</feature>
<dbReference type="Pfam" id="PF00001">
    <property type="entry name" value="7tm_1"/>
    <property type="match status" value="1"/>
</dbReference>
<keyword evidence="13" id="KW-1185">Reference proteome</keyword>
<dbReference type="EMBL" id="CAJNOJ010000342">
    <property type="protein sequence ID" value="CAF1408690.1"/>
    <property type="molecule type" value="Genomic_DNA"/>
</dbReference>
<dbReference type="GO" id="GO:0005886">
    <property type="term" value="C:plasma membrane"/>
    <property type="evidence" value="ECO:0007669"/>
    <property type="project" value="UniProtKB-SubCell"/>
</dbReference>
<dbReference type="PANTHER" id="PTHR24229:SF40">
    <property type="entry name" value="ALLATOSTATIN C RECEPTOR 1-RELATED"/>
    <property type="match status" value="1"/>
</dbReference>
<evidence type="ECO:0000256" key="4">
    <source>
        <dbReference type="ARBA" id="ARBA00022989"/>
    </source>
</evidence>
<feature type="transmembrane region" description="Helical" evidence="9">
    <location>
        <begin position="24"/>
        <end position="46"/>
    </location>
</feature>
<evidence type="ECO:0000313" key="12">
    <source>
        <dbReference type="EMBL" id="CAF1408690.1"/>
    </source>
</evidence>
<dbReference type="OrthoDB" id="10008344at2759"/>
<dbReference type="SUPFAM" id="SSF81321">
    <property type="entry name" value="Family A G protein-coupled receptor-like"/>
    <property type="match status" value="1"/>
</dbReference>
<dbReference type="PANTHER" id="PTHR24229">
    <property type="entry name" value="NEUROPEPTIDES RECEPTOR"/>
    <property type="match status" value="1"/>
</dbReference>
<dbReference type="InterPro" id="IPR017452">
    <property type="entry name" value="GPCR_Rhodpsn_7TM"/>
</dbReference>
<name>A0A815LPF5_ADIRI</name>
<proteinExistence type="predicted"/>
<feature type="transmembrane region" description="Helical" evidence="9">
    <location>
        <begin position="188"/>
        <end position="209"/>
    </location>
</feature>
<dbReference type="Gene3D" id="1.20.1070.10">
    <property type="entry name" value="Rhodopsin 7-helix transmembrane proteins"/>
    <property type="match status" value="1"/>
</dbReference>
<keyword evidence="5" id="KW-0297">G-protein coupled receptor</keyword>
<dbReference type="PROSITE" id="PS50262">
    <property type="entry name" value="G_PROTEIN_RECEP_F1_2"/>
    <property type="match status" value="1"/>
</dbReference>
<sequence length="274" mass="31166">MNNTTSQVTGALPQALETLRICTAVLGIVVYSTGLTGNTLSLLLFIQKELRQVSTGQVFLLLNIFSTIHLFSLIVEYVDSIYQVQIIPNAKFRCQFILWLQNVTRTICSFLAATVSLDRYIRSEYPMKSRTWCTVANVIKLFLFYCSFSIIFYTFFFHPLNIFNNLYQCSFPVPSTFRLFVLNYLPPIRFVLICVMPVAIMIGCGRKMLWNIHQSKSRISQRTTPAQPGVTTIAAPASQGSNVTENTRKRRAAIDSMLLMMVLSNVVAYRHKRA</sequence>
<keyword evidence="6 9" id="KW-0472">Membrane</keyword>
<dbReference type="GO" id="GO:0007218">
    <property type="term" value="P:neuropeptide signaling pathway"/>
    <property type="evidence" value="ECO:0007669"/>
    <property type="project" value="TreeGrafter"/>
</dbReference>
<dbReference type="EMBL" id="CAJNOR010000413">
    <property type="protein sequence ID" value="CAF0906807.1"/>
    <property type="molecule type" value="Genomic_DNA"/>
</dbReference>
<feature type="transmembrane region" description="Helical" evidence="9">
    <location>
        <begin position="58"/>
        <end position="78"/>
    </location>
</feature>
<evidence type="ECO:0000256" key="1">
    <source>
        <dbReference type="ARBA" id="ARBA00004651"/>
    </source>
</evidence>
<comment type="subcellular location">
    <subcellularLocation>
        <location evidence="1">Cell membrane</location>
        <topology evidence="1">Multi-pass membrane protein</topology>
    </subcellularLocation>
</comment>
<evidence type="ECO:0000256" key="6">
    <source>
        <dbReference type="ARBA" id="ARBA00023136"/>
    </source>
</evidence>
<keyword evidence="3 9" id="KW-0812">Transmembrane</keyword>
<accession>A0A815LPF5</accession>
<keyword evidence="4 9" id="KW-1133">Transmembrane helix</keyword>
<feature type="transmembrane region" description="Helical" evidence="9">
    <location>
        <begin position="138"/>
        <end position="157"/>
    </location>
</feature>
<evidence type="ECO:0000313" key="11">
    <source>
        <dbReference type="EMBL" id="CAF0906807.1"/>
    </source>
</evidence>
<keyword evidence="7" id="KW-0675">Receptor</keyword>
<dbReference type="GO" id="GO:0004930">
    <property type="term" value="F:G protein-coupled receptor activity"/>
    <property type="evidence" value="ECO:0007669"/>
    <property type="project" value="UniProtKB-KW"/>
</dbReference>
<evidence type="ECO:0000256" key="3">
    <source>
        <dbReference type="ARBA" id="ARBA00022692"/>
    </source>
</evidence>
<evidence type="ECO:0000256" key="2">
    <source>
        <dbReference type="ARBA" id="ARBA00022475"/>
    </source>
</evidence>
<dbReference type="Proteomes" id="UP000663828">
    <property type="component" value="Unassembled WGS sequence"/>
</dbReference>
<dbReference type="InterPro" id="IPR000276">
    <property type="entry name" value="GPCR_Rhodpsn"/>
</dbReference>
<dbReference type="Proteomes" id="UP000663852">
    <property type="component" value="Unassembled WGS sequence"/>
</dbReference>
<evidence type="ECO:0000256" key="8">
    <source>
        <dbReference type="ARBA" id="ARBA00023224"/>
    </source>
</evidence>
<reference evidence="12" key="1">
    <citation type="submission" date="2021-02" db="EMBL/GenBank/DDBJ databases">
        <authorList>
            <person name="Nowell W R."/>
        </authorList>
    </citation>
    <scope>NUCLEOTIDE SEQUENCE</scope>
</reference>
<evidence type="ECO:0000256" key="7">
    <source>
        <dbReference type="ARBA" id="ARBA00023170"/>
    </source>
</evidence>
<protein>
    <recommendedName>
        <fullName evidence="10">G-protein coupled receptors family 1 profile domain-containing protein</fullName>
    </recommendedName>
</protein>
<evidence type="ECO:0000256" key="5">
    <source>
        <dbReference type="ARBA" id="ARBA00023040"/>
    </source>
</evidence>
<organism evidence="12 14">
    <name type="scientific">Adineta ricciae</name>
    <name type="common">Rotifer</name>
    <dbReference type="NCBI Taxonomy" id="249248"/>
    <lineage>
        <taxon>Eukaryota</taxon>
        <taxon>Metazoa</taxon>
        <taxon>Spiralia</taxon>
        <taxon>Gnathifera</taxon>
        <taxon>Rotifera</taxon>
        <taxon>Eurotatoria</taxon>
        <taxon>Bdelloidea</taxon>
        <taxon>Adinetida</taxon>
        <taxon>Adinetidae</taxon>
        <taxon>Adineta</taxon>
    </lineage>
</organism>
<comment type="caution">
    <text evidence="12">The sequence shown here is derived from an EMBL/GenBank/DDBJ whole genome shotgun (WGS) entry which is preliminary data.</text>
</comment>
<gene>
    <name evidence="12" type="ORF">EDS130_LOCUS36555</name>
    <name evidence="11" type="ORF">XAT740_LOCUS8319</name>
</gene>
<dbReference type="AlphaFoldDB" id="A0A815LPF5"/>
<dbReference type="GO" id="GO:0042923">
    <property type="term" value="F:neuropeptide binding"/>
    <property type="evidence" value="ECO:0007669"/>
    <property type="project" value="TreeGrafter"/>
</dbReference>